<dbReference type="SMART" id="SM00053">
    <property type="entry name" value="DYNc"/>
    <property type="match status" value="1"/>
</dbReference>
<evidence type="ECO:0000313" key="3">
    <source>
        <dbReference type="EMBL" id="KAG6791642.1"/>
    </source>
</evidence>
<dbReference type="CDD" id="cd08771">
    <property type="entry name" value="DLP_1"/>
    <property type="match status" value="1"/>
</dbReference>
<dbReference type="GO" id="GO:0016020">
    <property type="term" value="C:membrane"/>
    <property type="evidence" value="ECO:0007669"/>
    <property type="project" value="TreeGrafter"/>
</dbReference>
<sequence length="249" mass="27048">MGGRKSSGRSSNGKNGFNRSAYEEDSLPLVSAEENLLAIVGGDENQPTPIHSVPILSSFNDRIRPILDAVDQLRRLMVMKEGIQLPTIVVVGDQSSGKSSVLESLAGISLPRGQGICTRVPLIMRLQHHTSLIPEMFLEFNGKTTRTDEVNVAADINIATEEIAGSGKGISDAPLTLVIKKNGVPDLTMVDLPGITRVPVHGQPDNIYEQIAGIVMQYIQPEESIILNVLPASVDFTTCESIRMYERLF</sequence>
<evidence type="ECO:0000259" key="2">
    <source>
        <dbReference type="PROSITE" id="PS51718"/>
    </source>
</evidence>
<organism evidence="3 4">
    <name type="scientific">Populus tomentosa</name>
    <name type="common">Chinese white poplar</name>
    <dbReference type="NCBI Taxonomy" id="118781"/>
    <lineage>
        <taxon>Eukaryota</taxon>
        <taxon>Viridiplantae</taxon>
        <taxon>Streptophyta</taxon>
        <taxon>Embryophyta</taxon>
        <taxon>Tracheophyta</taxon>
        <taxon>Spermatophyta</taxon>
        <taxon>Magnoliopsida</taxon>
        <taxon>eudicotyledons</taxon>
        <taxon>Gunneridae</taxon>
        <taxon>Pentapetalae</taxon>
        <taxon>rosids</taxon>
        <taxon>fabids</taxon>
        <taxon>Malpighiales</taxon>
        <taxon>Salicaceae</taxon>
        <taxon>Saliceae</taxon>
        <taxon>Populus</taxon>
    </lineage>
</organism>
<feature type="compositionally biased region" description="Low complexity" evidence="1">
    <location>
        <begin position="8"/>
        <end position="20"/>
    </location>
</feature>
<dbReference type="Pfam" id="PF00350">
    <property type="entry name" value="Dynamin_N"/>
    <property type="match status" value="1"/>
</dbReference>
<dbReference type="PANTHER" id="PTHR11566:SF173">
    <property type="entry name" value="DYNAMIN-RELATED PROTEIN 4C"/>
    <property type="match status" value="1"/>
</dbReference>
<evidence type="ECO:0000256" key="1">
    <source>
        <dbReference type="SAM" id="MobiDB-lite"/>
    </source>
</evidence>
<dbReference type="InterPro" id="IPR022812">
    <property type="entry name" value="Dynamin"/>
</dbReference>
<dbReference type="PROSITE" id="PS51718">
    <property type="entry name" value="G_DYNAMIN_2"/>
    <property type="match status" value="1"/>
</dbReference>
<dbReference type="InterPro" id="IPR045063">
    <property type="entry name" value="Dynamin_N"/>
</dbReference>
<dbReference type="GO" id="GO:0005525">
    <property type="term" value="F:GTP binding"/>
    <property type="evidence" value="ECO:0007669"/>
    <property type="project" value="InterPro"/>
</dbReference>
<gene>
    <name evidence="3" type="ORF">POTOM_000769</name>
</gene>
<accession>A0A8X8IV35</accession>
<keyword evidence="4" id="KW-1185">Reference proteome</keyword>
<protein>
    <recommendedName>
        <fullName evidence="2">Dynamin-type G domain-containing protein</fullName>
    </recommendedName>
</protein>
<dbReference type="Proteomes" id="UP000886885">
    <property type="component" value="Chromosome 1A"/>
</dbReference>
<dbReference type="InterPro" id="IPR030381">
    <property type="entry name" value="G_DYNAMIN_dom"/>
</dbReference>
<dbReference type="AlphaFoldDB" id="A0A8X8IV35"/>
<dbReference type="GO" id="GO:0008017">
    <property type="term" value="F:microtubule binding"/>
    <property type="evidence" value="ECO:0007669"/>
    <property type="project" value="TreeGrafter"/>
</dbReference>
<dbReference type="PANTHER" id="PTHR11566">
    <property type="entry name" value="DYNAMIN"/>
    <property type="match status" value="1"/>
</dbReference>
<proteinExistence type="predicted"/>
<comment type="caution">
    <text evidence="3">The sequence shown here is derived from an EMBL/GenBank/DDBJ whole genome shotgun (WGS) entry which is preliminary data.</text>
</comment>
<dbReference type="InterPro" id="IPR001401">
    <property type="entry name" value="Dynamin_GTPase"/>
</dbReference>
<feature type="region of interest" description="Disordered" evidence="1">
    <location>
        <begin position="1"/>
        <end position="20"/>
    </location>
</feature>
<feature type="domain" description="Dynamin-type G" evidence="2">
    <location>
        <begin position="82"/>
        <end position="249"/>
    </location>
</feature>
<evidence type="ECO:0000313" key="4">
    <source>
        <dbReference type="Proteomes" id="UP000886885"/>
    </source>
</evidence>
<reference evidence="3" key="1">
    <citation type="journal article" date="2020" name="bioRxiv">
        <title>Hybrid origin of Populus tomentosa Carr. identified through genome sequencing and phylogenomic analysis.</title>
        <authorList>
            <person name="An X."/>
            <person name="Gao K."/>
            <person name="Chen Z."/>
            <person name="Li J."/>
            <person name="Yang X."/>
            <person name="Yang X."/>
            <person name="Zhou J."/>
            <person name="Guo T."/>
            <person name="Zhao T."/>
            <person name="Huang S."/>
            <person name="Miao D."/>
            <person name="Khan W.U."/>
            <person name="Rao P."/>
            <person name="Ye M."/>
            <person name="Lei B."/>
            <person name="Liao W."/>
            <person name="Wang J."/>
            <person name="Ji L."/>
            <person name="Li Y."/>
            <person name="Guo B."/>
            <person name="Mustafa N.S."/>
            <person name="Li S."/>
            <person name="Yun Q."/>
            <person name="Keller S.R."/>
            <person name="Mao J."/>
            <person name="Zhang R."/>
            <person name="Strauss S.H."/>
        </authorList>
    </citation>
    <scope>NUCLEOTIDE SEQUENCE</scope>
    <source>
        <strain evidence="3">GM15</strain>
        <tissue evidence="3">Leaf</tissue>
    </source>
</reference>
<dbReference type="OrthoDB" id="848920at2759"/>
<name>A0A8X8IV35_POPTO</name>
<dbReference type="EMBL" id="JAAWWB010000001">
    <property type="protein sequence ID" value="KAG6791642.1"/>
    <property type="molecule type" value="Genomic_DNA"/>
</dbReference>
<dbReference type="GO" id="GO:0005737">
    <property type="term" value="C:cytoplasm"/>
    <property type="evidence" value="ECO:0007669"/>
    <property type="project" value="TreeGrafter"/>
</dbReference>
<dbReference type="GO" id="GO:0005874">
    <property type="term" value="C:microtubule"/>
    <property type="evidence" value="ECO:0007669"/>
    <property type="project" value="TreeGrafter"/>
</dbReference>
<dbReference type="GO" id="GO:0003924">
    <property type="term" value="F:GTPase activity"/>
    <property type="evidence" value="ECO:0007669"/>
    <property type="project" value="InterPro"/>
</dbReference>